<dbReference type="Proteomes" id="UP000887579">
    <property type="component" value="Unplaced"/>
</dbReference>
<evidence type="ECO:0000313" key="2">
    <source>
        <dbReference type="WBParaSite" id="ES5_v2.g19640.t1"/>
    </source>
</evidence>
<name>A0AC34FR50_9BILA</name>
<accession>A0AC34FR50</accession>
<sequence length="391" mass="44014">MNNPISPVWLYFAHGQSIWNLSETGRDFQLVRMGLQKTAMIDVDVKEQKLYYADIGSNVIERKSIDGAFPQPLQTYEVDGVEGIAVDWVGRNLYSARKHNIFVQTLEGKYRKILYKNKLAMPRALVVNPVEGMMYGTDWSSNAFIFKAAMDGSFFEKIVTENIVWPNTLVVDQYANKIYWADAFLDKIESCDLNGKNRRTIISDPDAVPHVFGMTIADNFLYWTDWTYRGILRANKITGKNITVLAQTALLPYGIKAFHPSVQPESENPCSTMECSQLCLLTNNTKVGYCSCGEGFELESDAKTCKSNCSKNEILCGGSDPKCISKKYLCDGINHCADQGDEKDCPPRICLPGQFQCHDNKKCLDSMKICNGNVECDDGSDEKFCEKNLIF</sequence>
<organism evidence="1 2">
    <name type="scientific">Panagrolaimus sp. ES5</name>
    <dbReference type="NCBI Taxonomy" id="591445"/>
    <lineage>
        <taxon>Eukaryota</taxon>
        <taxon>Metazoa</taxon>
        <taxon>Ecdysozoa</taxon>
        <taxon>Nematoda</taxon>
        <taxon>Chromadorea</taxon>
        <taxon>Rhabditida</taxon>
        <taxon>Tylenchina</taxon>
        <taxon>Panagrolaimomorpha</taxon>
        <taxon>Panagrolaimoidea</taxon>
        <taxon>Panagrolaimidae</taxon>
        <taxon>Panagrolaimus</taxon>
    </lineage>
</organism>
<dbReference type="WBParaSite" id="ES5_v2.g19640.t1">
    <property type="protein sequence ID" value="ES5_v2.g19640.t1"/>
    <property type="gene ID" value="ES5_v2.g19640"/>
</dbReference>
<evidence type="ECO:0000313" key="1">
    <source>
        <dbReference type="Proteomes" id="UP000887579"/>
    </source>
</evidence>
<reference evidence="2" key="1">
    <citation type="submission" date="2022-11" db="UniProtKB">
        <authorList>
            <consortium name="WormBaseParasite"/>
        </authorList>
    </citation>
    <scope>IDENTIFICATION</scope>
</reference>
<protein>
    <submittedName>
        <fullName evidence="2">Uncharacterized protein</fullName>
    </submittedName>
</protein>
<proteinExistence type="predicted"/>